<dbReference type="Proteomes" id="UP001159428">
    <property type="component" value="Unassembled WGS sequence"/>
</dbReference>
<dbReference type="EMBL" id="CALNXJ010000019">
    <property type="protein sequence ID" value="CAH3123044.1"/>
    <property type="molecule type" value="Genomic_DNA"/>
</dbReference>
<proteinExistence type="predicted"/>
<keyword evidence="2" id="KW-1185">Reference proteome</keyword>
<evidence type="ECO:0000313" key="1">
    <source>
        <dbReference type="EMBL" id="CAH3123044.1"/>
    </source>
</evidence>
<reference evidence="1 2" key="1">
    <citation type="submission" date="2022-05" db="EMBL/GenBank/DDBJ databases">
        <authorList>
            <consortium name="Genoscope - CEA"/>
            <person name="William W."/>
        </authorList>
    </citation>
    <scope>NUCLEOTIDE SEQUENCE [LARGE SCALE GENOMIC DNA]</scope>
</reference>
<protein>
    <submittedName>
        <fullName evidence="1">Uncharacterized protein</fullName>
    </submittedName>
</protein>
<evidence type="ECO:0000313" key="2">
    <source>
        <dbReference type="Proteomes" id="UP001159428"/>
    </source>
</evidence>
<accession>A0AAU9WRS5</accession>
<name>A0AAU9WRS5_9CNID</name>
<sequence length="76" mass="9191">MLFRVTIKDLVYRLVDVPGNLAAKYFLFYKPFEHLCRKPKFFHWISIMWAGIPLFAHCRNFPTIEFPYQSNDLKSY</sequence>
<dbReference type="AlphaFoldDB" id="A0AAU9WRS5"/>
<comment type="caution">
    <text evidence="1">The sequence shown here is derived from an EMBL/GenBank/DDBJ whole genome shotgun (WGS) entry which is preliminary data.</text>
</comment>
<organism evidence="1 2">
    <name type="scientific">Pocillopora meandrina</name>
    <dbReference type="NCBI Taxonomy" id="46732"/>
    <lineage>
        <taxon>Eukaryota</taxon>
        <taxon>Metazoa</taxon>
        <taxon>Cnidaria</taxon>
        <taxon>Anthozoa</taxon>
        <taxon>Hexacorallia</taxon>
        <taxon>Scleractinia</taxon>
        <taxon>Astrocoeniina</taxon>
        <taxon>Pocilloporidae</taxon>
        <taxon>Pocillopora</taxon>
    </lineage>
</organism>
<gene>
    <name evidence="1" type="ORF">PMEA_00009454</name>
</gene>